<dbReference type="GO" id="GO:0005886">
    <property type="term" value="C:plasma membrane"/>
    <property type="evidence" value="ECO:0007669"/>
    <property type="project" value="TreeGrafter"/>
</dbReference>
<evidence type="ECO:0000256" key="4">
    <source>
        <dbReference type="ARBA" id="ARBA00023136"/>
    </source>
</evidence>
<dbReference type="EMBL" id="UYRW01009668">
    <property type="protein sequence ID" value="VDM98047.1"/>
    <property type="molecule type" value="Genomic_DNA"/>
</dbReference>
<evidence type="ECO:0000256" key="2">
    <source>
        <dbReference type="ARBA" id="ARBA00022692"/>
    </source>
</evidence>
<keyword evidence="7" id="KW-1185">Reference proteome</keyword>
<reference evidence="6 7" key="2">
    <citation type="submission" date="2018-08" db="EMBL/GenBank/DDBJ databases">
        <authorList>
            <person name="Laetsch R D."/>
            <person name="Stevens L."/>
            <person name="Kumar S."/>
            <person name="Blaxter L. M."/>
        </authorList>
    </citation>
    <scope>NUCLEOTIDE SEQUENCE [LARGE SCALE GENOMIC DNA]</scope>
</reference>
<proteinExistence type="predicted"/>
<organism evidence="8">
    <name type="scientific">Onchocerca ochengi</name>
    <name type="common">Filarial nematode worm</name>
    <dbReference type="NCBI Taxonomy" id="42157"/>
    <lineage>
        <taxon>Eukaryota</taxon>
        <taxon>Metazoa</taxon>
        <taxon>Ecdysozoa</taxon>
        <taxon>Nematoda</taxon>
        <taxon>Chromadorea</taxon>
        <taxon>Rhabditida</taxon>
        <taxon>Spirurina</taxon>
        <taxon>Spiruromorpha</taxon>
        <taxon>Filarioidea</taxon>
        <taxon>Onchocercidae</taxon>
        <taxon>Onchocerca</taxon>
    </lineage>
</organism>
<dbReference type="Pfam" id="PF03522">
    <property type="entry name" value="SLC12"/>
    <property type="match status" value="1"/>
</dbReference>
<dbReference type="GO" id="GO:0006884">
    <property type="term" value="P:cell volume homeostasis"/>
    <property type="evidence" value="ECO:0007669"/>
    <property type="project" value="TreeGrafter"/>
</dbReference>
<dbReference type="InterPro" id="IPR018491">
    <property type="entry name" value="SLC12_C"/>
</dbReference>
<dbReference type="GO" id="GO:1990573">
    <property type="term" value="P:potassium ion import across plasma membrane"/>
    <property type="evidence" value="ECO:0007669"/>
    <property type="project" value="TreeGrafter"/>
</dbReference>
<keyword evidence="4" id="KW-0472">Membrane</keyword>
<dbReference type="WBParaSite" id="nOo.2.0.1.t12102-RA">
    <property type="protein sequence ID" value="nOo.2.0.1.t12102-RA"/>
    <property type="gene ID" value="nOo.2.0.1.g12102"/>
</dbReference>
<reference evidence="8" key="1">
    <citation type="submission" date="2016-06" db="UniProtKB">
        <authorList>
            <consortium name="WormBaseParasite"/>
        </authorList>
    </citation>
    <scope>IDENTIFICATION</scope>
</reference>
<sequence>NWRPQLLVIAPDSKESENGLFAFVSQLKAGKGLTLIAKCIEGNFIKHADAVEIARNTSGLGGLRHNTVVVAWPEEWATSHEISVCQRFVSTLRAADAADCAILVPKNVKIFPSSQVKIYGYLDVWWIVHDGGLLMLLPFLLKQNKTWRNTRLRLFTIAHMDDNTFNMKKDLEIFLYHLRIEAQVFVIELVHI</sequence>
<accession>A0A182EVB3</accession>
<dbReference type="GO" id="GO:0007268">
    <property type="term" value="P:chemical synaptic transmission"/>
    <property type="evidence" value="ECO:0007669"/>
    <property type="project" value="TreeGrafter"/>
</dbReference>
<dbReference type="STRING" id="42157.A0A182EVB3"/>
<evidence type="ECO:0000313" key="7">
    <source>
        <dbReference type="Proteomes" id="UP000271087"/>
    </source>
</evidence>
<name>A0A182EVB3_ONCOC</name>
<evidence type="ECO:0000313" key="6">
    <source>
        <dbReference type="EMBL" id="VDM98047.1"/>
    </source>
</evidence>
<keyword evidence="2" id="KW-0812">Transmembrane</keyword>
<keyword evidence="3" id="KW-1133">Transmembrane helix</keyword>
<comment type="subcellular location">
    <subcellularLocation>
        <location evidence="1">Membrane</location>
        <topology evidence="1">Multi-pass membrane protein</topology>
    </subcellularLocation>
</comment>
<dbReference type="InterPro" id="IPR004842">
    <property type="entry name" value="SLC12A_fam"/>
</dbReference>
<dbReference type="AlphaFoldDB" id="A0A182EVB3"/>
<feature type="domain" description="SLC12A transporter C-terminal" evidence="5">
    <location>
        <begin position="107"/>
        <end position="183"/>
    </location>
</feature>
<dbReference type="GO" id="GO:0045202">
    <property type="term" value="C:synapse"/>
    <property type="evidence" value="ECO:0007669"/>
    <property type="project" value="GOC"/>
</dbReference>
<evidence type="ECO:0000259" key="5">
    <source>
        <dbReference type="Pfam" id="PF03522"/>
    </source>
</evidence>
<dbReference type="PANTHER" id="PTHR11827:SF73">
    <property type="entry name" value="KAZACHOC, ISOFORM G"/>
    <property type="match status" value="1"/>
</dbReference>
<dbReference type="OrthoDB" id="2020542at2759"/>
<dbReference type="GO" id="GO:0055064">
    <property type="term" value="P:chloride ion homeostasis"/>
    <property type="evidence" value="ECO:0007669"/>
    <property type="project" value="TreeGrafter"/>
</dbReference>
<dbReference type="Proteomes" id="UP000271087">
    <property type="component" value="Unassembled WGS sequence"/>
</dbReference>
<gene>
    <name evidence="6" type="ORF">NOO_LOCUS12102</name>
</gene>
<dbReference type="GO" id="GO:0055075">
    <property type="term" value="P:potassium ion homeostasis"/>
    <property type="evidence" value="ECO:0007669"/>
    <property type="project" value="TreeGrafter"/>
</dbReference>
<protein>
    <submittedName>
        <fullName evidence="8">SLC12 domain-containing protein</fullName>
    </submittedName>
</protein>
<evidence type="ECO:0000256" key="3">
    <source>
        <dbReference type="ARBA" id="ARBA00022989"/>
    </source>
</evidence>
<evidence type="ECO:0000256" key="1">
    <source>
        <dbReference type="ARBA" id="ARBA00004141"/>
    </source>
</evidence>
<dbReference type="PANTHER" id="PTHR11827">
    <property type="entry name" value="SOLUTE CARRIER FAMILY 12, CATION COTRANSPORTERS"/>
    <property type="match status" value="1"/>
</dbReference>
<evidence type="ECO:0000313" key="8">
    <source>
        <dbReference type="WBParaSite" id="nOo.2.0.1.t12102-RA"/>
    </source>
</evidence>
<dbReference type="GO" id="GO:0015379">
    <property type="term" value="F:potassium:chloride symporter activity"/>
    <property type="evidence" value="ECO:0007669"/>
    <property type="project" value="TreeGrafter"/>
</dbReference>